<dbReference type="PRINTS" id="PR00046">
    <property type="entry name" value="SIGMA70FCT"/>
</dbReference>
<comment type="function">
    <text evidence="6">Sigma factors are initiation factors that promote the attachment of RNA polymerase to specific initiation sites and are then released.</text>
</comment>
<accession>A0A7W9IBT6</accession>
<reference evidence="10 11" key="1">
    <citation type="submission" date="2020-08" db="EMBL/GenBank/DDBJ databases">
        <title>Sequencing the genomes of 1000 actinobacteria strains.</title>
        <authorList>
            <person name="Klenk H.-P."/>
        </authorList>
    </citation>
    <scope>NUCLEOTIDE SEQUENCE [LARGE SCALE GENOMIC DNA]</scope>
    <source>
        <strain evidence="10 11">DSM 46887</strain>
    </source>
</reference>
<dbReference type="InterPro" id="IPR007627">
    <property type="entry name" value="RNA_pol_sigma70_r2"/>
</dbReference>
<dbReference type="Gene3D" id="1.10.601.10">
    <property type="entry name" value="RNA Polymerase Primary Sigma Factor"/>
    <property type="match status" value="2"/>
</dbReference>
<feature type="compositionally biased region" description="Low complexity" evidence="7">
    <location>
        <begin position="86"/>
        <end position="118"/>
    </location>
</feature>
<gene>
    <name evidence="10" type="ORF">F4562_000687</name>
</gene>
<dbReference type="InterPro" id="IPR000943">
    <property type="entry name" value="RNA_pol_sigma70"/>
</dbReference>
<feature type="region of interest" description="Disordered" evidence="7">
    <location>
        <begin position="63"/>
        <end position="135"/>
    </location>
</feature>
<keyword evidence="5 6" id="KW-0804">Transcription</keyword>
<dbReference type="Gene3D" id="1.10.10.10">
    <property type="entry name" value="Winged helix-like DNA-binding domain superfamily/Winged helix DNA-binding domain"/>
    <property type="match status" value="2"/>
</dbReference>
<dbReference type="GO" id="GO:0003677">
    <property type="term" value="F:DNA binding"/>
    <property type="evidence" value="ECO:0007669"/>
    <property type="project" value="UniProtKB-KW"/>
</dbReference>
<feature type="domain" description="RNA polymerase sigma-70" evidence="8">
    <location>
        <begin position="257"/>
        <end position="270"/>
    </location>
</feature>
<keyword evidence="2 6" id="KW-0805">Transcription regulation</keyword>
<dbReference type="PROSITE" id="PS00716">
    <property type="entry name" value="SIGMA70_2"/>
    <property type="match status" value="1"/>
</dbReference>
<evidence type="ECO:0000313" key="11">
    <source>
        <dbReference type="Proteomes" id="UP000540685"/>
    </source>
</evidence>
<evidence type="ECO:0000256" key="2">
    <source>
        <dbReference type="ARBA" id="ARBA00023015"/>
    </source>
</evidence>
<evidence type="ECO:0000259" key="9">
    <source>
        <dbReference type="PROSITE" id="PS00716"/>
    </source>
</evidence>
<dbReference type="SUPFAM" id="SSF88659">
    <property type="entry name" value="Sigma3 and sigma4 domains of RNA polymerase sigma factors"/>
    <property type="match status" value="2"/>
</dbReference>
<dbReference type="NCBIfam" id="TIGR02937">
    <property type="entry name" value="sigma70-ECF"/>
    <property type="match status" value="1"/>
</dbReference>
<keyword evidence="11" id="KW-1185">Reference proteome</keyword>
<dbReference type="AlphaFoldDB" id="A0A7W9IBT6"/>
<dbReference type="InterPro" id="IPR014284">
    <property type="entry name" value="RNA_pol_sigma-70_dom"/>
</dbReference>
<sequence length="466" mass="50903">MPQTAVATSSEAPTTLEQLLDRGRVQGHLSLAELRHAFAEAEISPTEGRAILRELTEAGVSLAADNEPPLTARPGARKTATRRAKAAPARKAGGAKAAAETVPAAPAAASRGAGSAKAETPVEPEPGDLDELKDVPAGLDAEEWTSAEEDLEAEPTLDLDDQSSAMGDSVHTYLKSIGRRTLLTAAQEVELAKRIEAGLYAEAKLESEPGLSPAMRDDLEWIAEDGRRAKDHMLEANLRLVVSVAKKYTDRGMALLDVVQEGNLGLIRAVEKFDYTKGYKFSTYAMWWIRQAIQRGFADSARTIRLPVHVLEMLSKLSRVERDMHQRLGREPTPEELGAELDKTPDQIEELLRTSRQPISLNATIGEDGETTIGDLIEDVDSPEASEVVDRQLLGEQLRGVLGNLSPREAKIMALRFGLVDGKPHTLDEIGKHLGLTRERIRQLEKESLSKLRHPSNTRPLLDWAS</sequence>
<evidence type="ECO:0000256" key="4">
    <source>
        <dbReference type="ARBA" id="ARBA00023125"/>
    </source>
</evidence>
<dbReference type="CDD" id="cd06171">
    <property type="entry name" value="Sigma70_r4"/>
    <property type="match status" value="1"/>
</dbReference>
<dbReference type="Pfam" id="PF04542">
    <property type="entry name" value="Sigma70_r2"/>
    <property type="match status" value="1"/>
</dbReference>
<dbReference type="InterPro" id="IPR050239">
    <property type="entry name" value="Sigma-70_RNA_pol_init_factors"/>
</dbReference>
<organism evidence="10 11">
    <name type="scientific">Streptosporangium becharense</name>
    <dbReference type="NCBI Taxonomy" id="1816182"/>
    <lineage>
        <taxon>Bacteria</taxon>
        <taxon>Bacillati</taxon>
        <taxon>Actinomycetota</taxon>
        <taxon>Actinomycetes</taxon>
        <taxon>Streptosporangiales</taxon>
        <taxon>Streptosporangiaceae</taxon>
        <taxon>Streptosporangium</taxon>
    </lineage>
</organism>
<dbReference type="Pfam" id="PF04545">
    <property type="entry name" value="Sigma70_r4"/>
    <property type="match status" value="1"/>
</dbReference>
<dbReference type="EMBL" id="JACHMP010000001">
    <property type="protein sequence ID" value="MBB5817625.1"/>
    <property type="molecule type" value="Genomic_DNA"/>
</dbReference>
<feature type="compositionally biased region" description="Basic residues" evidence="7">
    <location>
        <begin position="75"/>
        <end position="85"/>
    </location>
</feature>
<dbReference type="InterPro" id="IPR007630">
    <property type="entry name" value="RNA_pol_sigma70_r4"/>
</dbReference>
<dbReference type="Pfam" id="PF00140">
    <property type="entry name" value="Sigma70_r1_2"/>
    <property type="match status" value="1"/>
</dbReference>
<evidence type="ECO:0000256" key="5">
    <source>
        <dbReference type="ARBA" id="ARBA00023163"/>
    </source>
</evidence>
<dbReference type="PANTHER" id="PTHR30603">
    <property type="entry name" value="RNA POLYMERASE SIGMA FACTOR RPO"/>
    <property type="match status" value="1"/>
</dbReference>
<feature type="domain" description="RNA polymerase sigma-70" evidence="9">
    <location>
        <begin position="426"/>
        <end position="452"/>
    </location>
</feature>
<evidence type="ECO:0000256" key="6">
    <source>
        <dbReference type="RuleBase" id="RU362124"/>
    </source>
</evidence>
<comment type="caution">
    <text evidence="10">The sequence shown here is derived from an EMBL/GenBank/DDBJ whole genome shotgun (WGS) entry which is preliminary data.</text>
</comment>
<dbReference type="InterPro" id="IPR009042">
    <property type="entry name" value="RNA_pol_sigma70_r1_2"/>
</dbReference>
<dbReference type="SUPFAM" id="SSF88946">
    <property type="entry name" value="Sigma2 domain of RNA polymerase sigma factors"/>
    <property type="match status" value="1"/>
</dbReference>
<dbReference type="Pfam" id="PF04539">
    <property type="entry name" value="Sigma70_r3"/>
    <property type="match status" value="1"/>
</dbReference>
<dbReference type="PROSITE" id="PS00715">
    <property type="entry name" value="SIGMA70_1"/>
    <property type="match status" value="1"/>
</dbReference>
<evidence type="ECO:0000256" key="7">
    <source>
        <dbReference type="SAM" id="MobiDB-lite"/>
    </source>
</evidence>
<dbReference type="GO" id="GO:0006352">
    <property type="term" value="P:DNA-templated transcription initiation"/>
    <property type="evidence" value="ECO:0007669"/>
    <property type="project" value="InterPro"/>
</dbReference>
<evidence type="ECO:0000256" key="1">
    <source>
        <dbReference type="ARBA" id="ARBA00007788"/>
    </source>
</evidence>
<dbReference type="Proteomes" id="UP000540685">
    <property type="component" value="Unassembled WGS sequence"/>
</dbReference>
<dbReference type="GO" id="GO:0016987">
    <property type="term" value="F:sigma factor activity"/>
    <property type="evidence" value="ECO:0007669"/>
    <property type="project" value="UniProtKB-KW"/>
</dbReference>
<comment type="similarity">
    <text evidence="1 6">Belongs to the sigma-70 factor family.</text>
</comment>
<keyword evidence="3 6" id="KW-0731">Sigma factor</keyword>
<evidence type="ECO:0000256" key="3">
    <source>
        <dbReference type="ARBA" id="ARBA00023082"/>
    </source>
</evidence>
<protein>
    <recommendedName>
        <fullName evidence="6">RNA polymerase sigma factor</fullName>
    </recommendedName>
</protein>
<dbReference type="InterPro" id="IPR036388">
    <property type="entry name" value="WH-like_DNA-bd_sf"/>
</dbReference>
<dbReference type="RefSeq" id="WP_246473341.1">
    <property type="nucleotide sequence ID" value="NZ_JACHMP010000001.1"/>
</dbReference>
<proteinExistence type="inferred from homology"/>
<dbReference type="InterPro" id="IPR007624">
    <property type="entry name" value="RNA_pol_sigma70_r3"/>
</dbReference>
<keyword evidence="4 6" id="KW-0238">DNA-binding</keyword>
<evidence type="ECO:0000313" key="10">
    <source>
        <dbReference type="EMBL" id="MBB5817625.1"/>
    </source>
</evidence>
<name>A0A7W9IBT6_9ACTN</name>
<dbReference type="FunFam" id="1.10.601.10:FF:000001">
    <property type="entry name" value="RNA polymerase sigma factor SigA"/>
    <property type="match status" value="1"/>
</dbReference>
<evidence type="ECO:0000259" key="8">
    <source>
        <dbReference type="PROSITE" id="PS00715"/>
    </source>
</evidence>
<dbReference type="InterPro" id="IPR013324">
    <property type="entry name" value="RNA_pol_sigma_r3/r4-like"/>
</dbReference>
<dbReference type="PANTHER" id="PTHR30603:SF60">
    <property type="entry name" value="RNA POLYMERASE SIGMA FACTOR RPOD"/>
    <property type="match status" value="1"/>
</dbReference>
<dbReference type="InterPro" id="IPR013325">
    <property type="entry name" value="RNA_pol_sigma_r2"/>
</dbReference>